<evidence type="ECO:0000256" key="4">
    <source>
        <dbReference type="ARBA" id="ARBA00022989"/>
    </source>
</evidence>
<dbReference type="InterPro" id="IPR015414">
    <property type="entry name" value="TMEM64"/>
</dbReference>
<dbReference type="PANTHER" id="PTHR12677">
    <property type="entry name" value="GOLGI APPARATUS MEMBRANE PROTEIN TVP38-RELATED"/>
    <property type="match status" value="1"/>
</dbReference>
<evidence type="ECO:0000256" key="5">
    <source>
        <dbReference type="ARBA" id="ARBA00023136"/>
    </source>
</evidence>
<feature type="transmembrane region" description="Helical" evidence="6">
    <location>
        <begin position="89"/>
        <end position="107"/>
    </location>
</feature>
<gene>
    <name evidence="8" type="ORF">METZ01_LOCUS437986</name>
</gene>
<dbReference type="EMBL" id="UINC01177470">
    <property type="protein sequence ID" value="SVD85132.1"/>
    <property type="molecule type" value="Genomic_DNA"/>
</dbReference>
<dbReference type="AlphaFoldDB" id="A0A382YPD3"/>
<keyword evidence="2" id="KW-1003">Cell membrane</keyword>
<evidence type="ECO:0000256" key="6">
    <source>
        <dbReference type="SAM" id="Phobius"/>
    </source>
</evidence>
<feature type="domain" description="VTT" evidence="7">
    <location>
        <begin position="2"/>
        <end position="108"/>
    </location>
</feature>
<evidence type="ECO:0000256" key="2">
    <source>
        <dbReference type="ARBA" id="ARBA00022475"/>
    </source>
</evidence>
<dbReference type="Pfam" id="PF09335">
    <property type="entry name" value="VTT_dom"/>
    <property type="match status" value="1"/>
</dbReference>
<dbReference type="PANTHER" id="PTHR12677:SF59">
    <property type="entry name" value="GOLGI APPARATUS MEMBRANE PROTEIN TVP38-RELATED"/>
    <property type="match status" value="1"/>
</dbReference>
<organism evidence="8">
    <name type="scientific">marine metagenome</name>
    <dbReference type="NCBI Taxonomy" id="408172"/>
    <lineage>
        <taxon>unclassified sequences</taxon>
        <taxon>metagenomes</taxon>
        <taxon>ecological metagenomes</taxon>
    </lineage>
</organism>
<dbReference type="GO" id="GO:0005886">
    <property type="term" value="C:plasma membrane"/>
    <property type="evidence" value="ECO:0007669"/>
    <property type="project" value="UniProtKB-SubCell"/>
</dbReference>
<evidence type="ECO:0000256" key="3">
    <source>
        <dbReference type="ARBA" id="ARBA00022692"/>
    </source>
</evidence>
<feature type="transmembrane region" description="Helical" evidence="6">
    <location>
        <begin position="127"/>
        <end position="145"/>
    </location>
</feature>
<comment type="subcellular location">
    <subcellularLocation>
        <location evidence="1">Cell membrane</location>
        <topology evidence="1">Multi-pass membrane protein</topology>
    </subcellularLocation>
</comment>
<feature type="transmembrane region" description="Helical" evidence="6">
    <location>
        <begin position="6"/>
        <end position="34"/>
    </location>
</feature>
<accession>A0A382YPD3</accession>
<name>A0A382YPD3_9ZZZZ</name>
<reference evidence="8" key="1">
    <citation type="submission" date="2018-05" db="EMBL/GenBank/DDBJ databases">
        <authorList>
            <person name="Lanie J.A."/>
            <person name="Ng W.-L."/>
            <person name="Kazmierczak K.M."/>
            <person name="Andrzejewski T.M."/>
            <person name="Davidsen T.M."/>
            <person name="Wayne K.J."/>
            <person name="Tettelin H."/>
            <person name="Glass J.I."/>
            <person name="Rusch D."/>
            <person name="Podicherti R."/>
            <person name="Tsui H.-C.T."/>
            <person name="Winkler M.E."/>
        </authorList>
    </citation>
    <scope>NUCLEOTIDE SEQUENCE</scope>
</reference>
<proteinExistence type="predicted"/>
<protein>
    <recommendedName>
        <fullName evidence="7">VTT domain-containing protein</fullName>
    </recommendedName>
</protein>
<evidence type="ECO:0000256" key="1">
    <source>
        <dbReference type="ARBA" id="ARBA00004651"/>
    </source>
</evidence>
<evidence type="ECO:0000313" key="8">
    <source>
        <dbReference type="EMBL" id="SVD85132.1"/>
    </source>
</evidence>
<keyword evidence="4 6" id="KW-1133">Transmembrane helix</keyword>
<evidence type="ECO:0000259" key="7">
    <source>
        <dbReference type="Pfam" id="PF09335"/>
    </source>
</evidence>
<dbReference type="InterPro" id="IPR032816">
    <property type="entry name" value="VTT_dom"/>
</dbReference>
<sequence length="151" mass="17567">MSGYLFGIYYGFIISILSVTFGSLIFFILSKIFFKYFFIKYYEKYAQNINKFISHSSLEYLIIFRLVPGLPLMAQNITLSLLDIPKFKFLLATFIGFTPIFFTSVIIGNRIKNIQLIKGITGQDLFTWDIVLIISVLILFLILKIKFKKNN</sequence>
<keyword evidence="3 6" id="KW-0812">Transmembrane</keyword>
<keyword evidence="5 6" id="KW-0472">Membrane</keyword>